<organism evidence="2 3">
    <name type="scientific">Cadophora malorum</name>
    <dbReference type="NCBI Taxonomy" id="108018"/>
    <lineage>
        <taxon>Eukaryota</taxon>
        <taxon>Fungi</taxon>
        <taxon>Dikarya</taxon>
        <taxon>Ascomycota</taxon>
        <taxon>Pezizomycotina</taxon>
        <taxon>Leotiomycetes</taxon>
        <taxon>Helotiales</taxon>
        <taxon>Ploettnerulaceae</taxon>
        <taxon>Cadophora</taxon>
    </lineage>
</organism>
<sequence length="117" mass="11923">MNTLPSKMPSGLEDASSPPRIKHGNASPAAAGSKAVVHPSFPGDVNPVPVSIAAPDNNGQLTYNTGYVSGVSIVSRFGPTLVTLVAMSQATMLLSSSSIILQGTEAGSGYLDFVHIV</sequence>
<accession>A0A8H8BWR6</accession>
<dbReference type="EMBL" id="JAFJYH010000002">
    <property type="protein sequence ID" value="KAG4426534.1"/>
    <property type="molecule type" value="Genomic_DNA"/>
</dbReference>
<dbReference type="AlphaFoldDB" id="A0A8H8BWR6"/>
<comment type="caution">
    <text evidence="2">The sequence shown here is derived from an EMBL/GenBank/DDBJ whole genome shotgun (WGS) entry which is preliminary data.</text>
</comment>
<protein>
    <submittedName>
        <fullName evidence="2">Uncharacterized protein</fullName>
    </submittedName>
</protein>
<evidence type="ECO:0000256" key="1">
    <source>
        <dbReference type="SAM" id="MobiDB-lite"/>
    </source>
</evidence>
<keyword evidence="3" id="KW-1185">Reference proteome</keyword>
<gene>
    <name evidence="2" type="ORF">IFR04_000416</name>
</gene>
<proteinExistence type="predicted"/>
<feature type="region of interest" description="Disordered" evidence="1">
    <location>
        <begin position="1"/>
        <end position="35"/>
    </location>
</feature>
<evidence type="ECO:0000313" key="2">
    <source>
        <dbReference type="EMBL" id="KAG4426534.1"/>
    </source>
</evidence>
<name>A0A8H8BWR6_9HELO</name>
<reference evidence="2" key="1">
    <citation type="submission" date="2021-02" db="EMBL/GenBank/DDBJ databases">
        <title>Genome sequence Cadophora malorum strain M34.</title>
        <authorList>
            <person name="Stefanovic E."/>
            <person name="Vu D."/>
            <person name="Scully C."/>
            <person name="Dijksterhuis J."/>
            <person name="Roader J."/>
            <person name="Houbraken J."/>
        </authorList>
    </citation>
    <scope>NUCLEOTIDE SEQUENCE</scope>
    <source>
        <strain evidence="2">M34</strain>
    </source>
</reference>
<evidence type="ECO:0000313" key="3">
    <source>
        <dbReference type="Proteomes" id="UP000664132"/>
    </source>
</evidence>
<dbReference type="Proteomes" id="UP000664132">
    <property type="component" value="Unassembled WGS sequence"/>
</dbReference>